<evidence type="ECO:0000256" key="1">
    <source>
        <dbReference type="SAM" id="SignalP"/>
    </source>
</evidence>
<keyword evidence="1" id="KW-0732">Signal</keyword>
<dbReference type="PANTHER" id="PTHR12277">
    <property type="entry name" value="ALPHA/BETA HYDROLASE DOMAIN-CONTAINING PROTEIN"/>
    <property type="match status" value="1"/>
</dbReference>
<sequence>MTLRFLLFPLAAALTLSAPACADPIRDRIYLPEPMPKAAPAWAGRAPREVVATTADGLTLKGYWWPPETADAEVVVFFHGNAGNRATAAKMAEPLIEGGRGLLIADYRGYGGNPGKPTQEGLFADGEAFMALARSLAPQARTYVFGYSLGGAVALEMASRHEVAGVITLGAFATLAEVAPAFARPFLPDRFDNRAAILRVDEPVLLIHGTADEVIPFPQARELKTVAAGRKVRLLRLDGADHHPDFRQLAPMVWKNIAEMPR</sequence>
<accession>A0A2D2AX52</accession>
<feature type="domain" description="AB hydrolase-1" evidence="2">
    <location>
        <begin position="74"/>
        <end position="192"/>
    </location>
</feature>
<proteinExistence type="predicted"/>
<dbReference type="EMBL" id="CP024201">
    <property type="protein sequence ID" value="ATQ42589.1"/>
    <property type="molecule type" value="Genomic_DNA"/>
</dbReference>
<dbReference type="KEGG" id="cmb:CSW64_09315"/>
<dbReference type="SUPFAM" id="SSF53474">
    <property type="entry name" value="alpha/beta-Hydrolases"/>
    <property type="match status" value="1"/>
</dbReference>
<dbReference type="AlphaFoldDB" id="A0A2D2AX52"/>
<evidence type="ECO:0000313" key="4">
    <source>
        <dbReference type="Proteomes" id="UP000228945"/>
    </source>
</evidence>
<name>A0A2D2AX52_9CAUL</name>
<reference evidence="3 4" key="1">
    <citation type="submission" date="2017-10" db="EMBL/GenBank/DDBJ databases">
        <title>Genome sequence of Caulobacter mirabilis FWC38.</title>
        <authorList>
            <person name="Fiebig A."/>
            <person name="Crosson S."/>
        </authorList>
    </citation>
    <scope>NUCLEOTIDE SEQUENCE [LARGE SCALE GENOMIC DNA]</scope>
    <source>
        <strain evidence="3 4">FWC 38</strain>
    </source>
</reference>
<protein>
    <submittedName>
        <fullName evidence="3">Alpha/beta hydrolase</fullName>
    </submittedName>
</protein>
<keyword evidence="4" id="KW-1185">Reference proteome</keyword>
<dbReference type="Gene3D" id="3.40.50.1820">
    <property type="entry name" value="alpha/beta hydrolase"/>
    <property type="match status" value="1"/>
</dbReference>
<feature type="chain" id="PRO_5013749802" evidence="1">
    <location>
        <begin position="23"/>
        <end position="262"/>
    </location>
</feature>
<organism evidence="3 4">
    <name type="scientific">Caulobacter mirabilis</name>
    <dbReference type="NCBI Taxonomy" id="69666"/>
    <lineage>
        <taxon>Bacteria</taxon>
        <taxon>Pseudomonadati</taxon>
        <taxon>Pseudomonadota</taxon>
        <taxon>Alphaproteobacteria</taxon>
        <taxon>Caulobacterales</taxon>
        <taxon>Caulobacteraceae</taxon>
        <taxon>Caulobacter</taxon>
    </lineage>
</organism>
<evidence type="ECO:0000259" key="2">
    <source>
        <dbReference type="Pfam" id="PF00561"/>
    </source>
</evidence>
<dbReference type="Pfam" id="PF00561">
    <property type="entry name" value="Abhydrolase_1"/>
    <property type="match status" value="1"/>
</dbReference>
<dbReference type="RefSeq" id="WP_099621843.1">
    <property type="nucleotide sequence ID" value="NZ_CP024201.1"/>
</dbReference>
<feature type="signal peptide" evidence="1">
    <location>
        <begin position="1"/>
        <end position="22"/>
    </location>
</feature>
<dbReference type="OrthoDB" id="9798884at2"/>
<keyword evidence="3" id="KW-0378">Hydrolase</keyword>
<evidence type="ECO:0000313" key="3">
    <source>
        <dbReference type="EMBL" id="ATQ42589.1"/>
    </source>
</evidence>
<dbReference type="PANTHER" id="PTHR12277:SF79">
    <property type="entry name" value="XAA-PRO DIPEPTIDYL-PEPTIDASE-RELATED"/>
    <property type="match status" value="1"/>
</dbReference>
<gene>
    <name evidence="3" type="ORF">CSW64_09315</name>
</gene>
<dbReference type="InterPro" id="IPR000073">
    <property type="entry name" value="AB_hydrolase_1"/>
</dbReference>
<dbReference type="GO" id="GO:0016787">
    <property type="term" value="F:hydrolase activity"/>
    <property type="evidence" value="ECO:0007669"/>
    <property type="project" value="UniProtKB-KW"/>
</dbReference>
<dbReference type="Proteomes" id="UP000228945">
    <property type="component" value="Chromosome"/>
</dbReference>
<dbReference type="InterPro" id="IPR029058">
    <property type="entry name" value="AB_hydrolase_fold"/>
</dbReference>